<name>M3YP94_MUSPF</name>
<dbReference type="HOGENOM" id="CLU_1354238_0_0_1"/>
<accession>M3YP94</accession>
<dbReference type="EMBL" id="AEYP01018778">
    <property type="status" value="NOT_ANNOTATED_CDS"/>
    <property type="molecule type" value="Genomic_DNA"/>
</dbReference>
<evidence type="ECO:0000313" key="2">
    <source>
        <dbReference type="Ensembl" id="ENSMPUP00000013151.1"/>
    </source>
</evidence>
<sequence>MPGAPRSPRPVPAPRPLTARLGAAGVCSDAARNVLTRPIVASRVSPGDRHEGGGSSGVGPHRRVLPPPWSGSSFWLGSPLSYHLAPEGGRGGAPGPLCSGERPSLEALGTQDSRGPAPDPGEARARASLPDPSGESRPAVRAQRAATGGVRRSEPGSAEGNARELSARAFSCRPRCRQGVCKRNEDSRTPALTAHPQSLSLR</sequence>
<protein>
    <submittedName>
        <fullName evidence="2">Uncharacterized protein</fullName>
    </submittedName>
</protein>
<organism evidence="2">
    <name type="scientific">Mustela putorius furo</name>
    <name type="common">European domestic ferret</name>
    <name type="synonym">Mustela furo</name>
    <dbReference type="NCBI Taxonomy" id="9669"/>
    <lineage>
        <taxon>Eukaryota</taxon>
        <taxon>Metazoa</taxon>
        <taxon>Chordata</taxon>
        <taxon>Craniata</taxon>
        <taxon>Vertebrata</taxon>
        <taxon>Euteleostomi</taxon>
        <taxon>Mammalia</taxon>
        <taxon>Eutheria</taxon>
        <taxon>Laurasiatheria</taxon>
        <taxon>Carnivora</taxon>
        <taxon>Caniformia</taxon>
        <taxon>Musteloidea</taxon>
        <taxon>Mustelidae</taxon>
        <taxon>Mustelinae</taxon>
        <taxon>Mustela</taxon>
    </lineage>
</organism>
<evidence type="ECO:0000256" key="1">
    <source>
        <dbReference type="SAM" id="MobiDB-lite"/>
    </source>
</evidence>
<feature type="region of interest" description="Disordered" evidence="1">
    <location>
        <begin position="37"/>
        <end position="202"/>
    </location>
</feature>
<dbReference type="Ensembl" id="ENSMPUT00000013362.1">
    <property type="protein sequence ID" value="ENSMPUP00000013151.1"/>
    <property type="gene ID" value="ENSMPUG00000013249.1"/>
</dbReference>
<reference evidence="2" key="1">
    <citation type="submission" date="2024-06" db="UniProtKB">
        <authorList>
            <consortium name="Ensembl"/>
        </authorList>
    </citation>
    <scope>IDENTIFICATION</scope>
</reference>
<dbReference type="InParanoid" id="M3YP94"/>
<dbReference type="AlphaFoldDB" id="M3YP94"/>
<proteinExistence type="predicted"/>